<evidence type="ECO:0000256" key="5">
    <source>
        <dbReference type="SAM" id="MobiDB-lite"/>
    </source>
</evidence>
<evidence type="ECO:0000256" key="4">
    <source>
        <dbReference type="PROSITE-ProRule" id="PRU00325"/>
    </source>
</evidence>
<dbReference type="InterPro" id="IPR007527">
    <property type="entry name" value="Znf_SWIM"/>
</dbReference>
<evidence type="ECO:0000256" key="2">
    <source>
        <dbReference type="ARBA" id="ARBA00022771"/>
    </source>
</evidence>
<evidence type="ECO:0000313" key="8">
    <source>
        <dbReference type="Proteomes" id="UP000694544"/>
    </source>
</evidence>
<dbReference type="GO" id="GO:0008270">
    <property type="term" value="F:zinc ion binding"/>
    <property type="evidence" value="ECO:0007669"/>
    <property type="project" value="UniProtKB-KW"/>
</dbReference>
<dbReference type="AlphaFoldDB" id="A0A8C6G353"/>
<dbReference type="GeneTree" id="ENSGT00940000162102"/>
<keyword evidence="2 4" id="KW-0863">Zinc-finger</keyword>
<reference evidence="7" key="1">
    <citation type="submission" date="2025-08" db="UniProtKB">
        <authorList>
            <consortium name="Ensembl"/>
        </authorList>
    </citation>
    <scope>IDENTIFICATION</scope>
</reference>
<evidence type="ECO:0000313" key="7">
    <source>
        <dbReference type="Ensembl" id="ENSMMSP00000033000.1"/>
    </source>
</evidence>
<reference evidence="7" key="2">
    <citation type="submission" date="2025-09" db="UniProtKB">
        <authorList>
            <consortium name="Ensembl"/>
        </authorList>
    </citation>
    <scope>IDENTIFICATION</scope>
</reference>
<feature type="region of interest" description="Disordered" evidence="5">
    <location>
        <begin position="1"/>
        <end position="29"/>
    </location>
</feature>
<evidence type="ECO:0000256" key="1">
    <source>
        <dbReference type="ARBA" id="ARBA00022723"/>
    </source>
</evidence>
<dbReference type="Pfam" id="PF21055">
    <property type="entry name" value="ZSWIM4-8_C"/>
    <property type="match status" value="1"/>
</dbReference>
<dbReference type="PANTHER" id="PTHR22619:SF4">
    <property type="entry name" value="ZINC FINGER SWIM DOMAIN-CONTAINING PROTEIN 4"/>
    <property type="match status" value="1"/>
</dbReference>
<dbReference type="InterPro" id="IPR048370">
    <property type="entry name" value="ZSWIM4-8_C"/>
</dbReference>
<dbReference type="PANTHER" id="PTHR22619">
    <property type="entry name" value="ZINC FINGER SWIM DOMAIN CONTAINING PROTEIN 4, 5, 6"/>
    <property type="match status" value="1"/>
</dbReference>
<keyword evidence="3" id="KW-0862">Zinc</keyword>
<organism evidence="7 8">
    <name type="scientific">Moschus moschiferus</name>
    <name type="common">Siberian musk deer</name>
    <name type="synonym">Moschus sibiricus</name>
    <dbReference type="NCBI Taxonomy" id="68415"/>
    <lineage>
        <taxon>Eukaryota</taxon>
        <taxon>Metazoa</taxon>
        <taxon>Chordata</taxon>
        <taxon>Craniata</taxon>
        <taxon>Vertebrata</taxon>
        <taxon>Euteleostomi</taxon>
        <taxon>Mammalia</taxon>
        <taxon>Eutheria</taxon>
        <taxon>Laurasiatheria</taxon>
        <taxon>Artiodactyla</taxon>
        <taxon>Ruminantia</taxon>
        <taxon>Pecora</taxon>
        <taxon>Moschidae</taxon>
        <taxon>Moschus</taxon>
    </lineage>
</organism>
<gene>
    <name evidence="7" type="primary">ZSWIM4</name>
</gene>
<proteinExistence type="predicted"/>
<evidence type="ECO:0000259" key="6">
    <source>
        <dbReference type="PROSITE" id="PS50966"/>
    </source>
</evidence>
<dbReference type="GO" id="GO:0031462">
    <property type="term" value="C:Cul2-RING ubiquitin ligase complex"/>
    <property type="evidence" value="ECO:0007669"/>
    <property type="project" value="TreeGrafter"/>
</dbReference>
<sequence>MDPPAAKRSRGCPAGPEERDAGAGAVRGRGRPEALLDLSAKRVAESWAFEQVEERFSRVPEPVQKRIVFWSFPRSEREICMYSSLGYQPPEGEHDARVPFTRGLHLLQSGAVDRVLQVGFHLSGNIREPGGPGEPERLYHVSISFDRCKITSVSCGCDNRDLFYCAHVVALSLYRIRHAHQVELRLPISETLSQMNRDQLQKFVQYLISAHHTEVLPTAQRLADEILLLGSEINLVHGAPDPTAGAGIEDANCWHLDEEQIQEQVKQLLSNGGYYGASQQLRSMFCKVREMLRMRDSNGARMLILMTEQFLQDPRLALWRQQGAGMTDKCRQLWDELGALWVCVILSPHCKPEERTSWLQLLSKWDKLDVCPLEEGNYSFDGPSLQPTATLIPGPEEEEEEEEVMAAGSRHTVFGRALQAGSLHWSDDHLQRILASDSYSPNLTGNGGSDKPTFDPQGRPLWLGEPFPTTCARVDTLRAHGYPRQALRLASAIVNTLRLQQRHQLQIYRQQKKELLQKGSTCITNVEGWVGHPLDPIGCLCRALLEACRLEEETLAIYPDSGPEKRKVAYQHVPVPGSPGESYLAMALEVALLGLGQQRALPEGLYAQDKVVRNEEQLLALLEEVELDEWLVQVLRKQAGQLLEGGPFSGFGEVLFRESVPMHTCARYLFTALLPHDPDLAYRLALRAMRLPVLETAFPAGEPPSNPLDSIMSNRFPRWFILGHLETRQCELASAMLTAAKGDPKWLHAVLGSIQLNIHSPALLFKLAQDACKTATPASAPPDTTLLGIALELGLQVMRMTLNTVTWRRREMVRWLVSCATEIGPQALMNIMQNWYSLFTPVEAATIVAVTGTTHATLLRLQLDAARREELWACARTLALQCAMKDPQNCALPALTLCEKNQAAFEAAYQIVLDAAAGGLGHAHLFTVARYMEHRGLPLRAYKLATLALAQLSIAFNQDSHPAVNDVLWACSLSHSLGRHELSAIVPLIIRSIHCAPMLSDILRRWTLSAPGLGPLGARRAAKPLGADRAPLCQLLDAAVAAYITTSHSRLTHISPRHYSDFIEFLGKARETFLLAPDGHLQFAQFLENLKQTYKGKKKLMLLVRERFG</sequence>
<dbReference type="PROSITE" id="PS50966">
    <property type="entry name" value="ZF_SWIM"/>
    <property type="match status" value="1"/>
</dbReference>
<keyword evidence="1" id="KW-0479">Metal-binding</keyword>
<protein>
    <submittedName>
        <fullName evidence="7">Zinc finger SWIM-type containing 4</fullName>
    </submittedName>
</protein>
<keyword evidence="8" id="KW-1185">Reference proteome</keyword>
<accession>A0A8C6G353</accession>
<dbReference type="Ensembl" id="ENSMMST00000036218.1">
    <property type="protein sequence ID" value="ENSMMSP00000033000.1"/>
    <property type="gene ID" value="ENSMMSG00000024347.1"/>
</dbReference>
<name>A0A8C6G353_MOSMO</name>
<feature type="domain" description="SWIM-type" evidence="6">
    <location>
        <begin position="139"/>
        <end position="176"/>
    </location>
</feature>
<evidence type="ECO:0000256" key="3">
    <source>
        <dbReference type="ARBA" id="ARBA00022833"/>
    </source>
</evidence>
<dbReference type="Proteomes" id="UP000694544">
    <property type="component" value="Unplaced"/>
</dbReference>